<dbReference type="InterPro" id="IPR010872">
    <property type="entry name" value="MDMPI_C-term_domain"/>
</dbReference>
<dbReference type="Pfam" id="PF07398">
    <property type="entry name" value="MDMPI_C"/>
    <property type="match status" value="1"/>
</dbReference>
<dbReference type="AlphaFoldDB" id="A0A1I3YWQ1"/>
<name>A0A1I3YWQ1_9PSEU</name>
<evidence type="ECO:0000313" key="4">
    <source>
        <dbReference type="Proteomes" id="UP000199025"/>
    </source>
</evidence>
<dbReference type="InterPro" id="IPR024344">
    <property type="entry name" value="MDMPI_metal-binding"/>
</dbReference>
<dbReference type="InterPro" id="IPR017517">
    <property type="entry name" value="Maleyloyr_isom"/>
</dbReference>
<dbReference type="InterPro" id="IPR034660">
    <property type="entry name" value="DinB/YfiT-like"/>
</dbReference>
<dbReference type="SUPFAM" id="SSF109854">
    <property type="entry name" value="DinB/YfiT-like putative metalloenzymes"/>
    <property type="match status" value="1"/>
</dbReference>
<evidence type="ECO:0000259" key="1">
    <source>
        <dbReference type="Pfam" id="PF07398"/>
    </source>
</evidence>
<dbReference type="PANTHER" id="PTHR40758:SF1">
    <property type="entry name" value="CONSERVED PROTEIN"/>
    <property type="match status" value="1"/>
</dbReference>
<dbReference type="NCBIfam" id="TIGR03083">
    <property type="entry name" value="maleylpyruvate isomerase family mycothiol-dependent enzyme"/>
    <property type="match status" value="1"/>
</dbReference>
<dbReference type="STRING" id="115433.SAMN05421835_11934"/>
<dbReference type="GO" id="GO:0005886">
    <property type="term" value="C:plasma membrane"/>
    <property type="evidence" value="ECO:0007669"/>
    <property type="project" value="TreeGrafter"/>
</dbReference>
<protein>
    <submittedName>
        <fullName evidence="3">TIGR03083 family protein</fullName>
    </submittedName>
</protein>
<dbReference type="GO" id="GO:0046872">
    <property type="term" value="F:metal ion binding"/>
    <property type="evidence" value="ECO:0007669"/>
    <property type="project" value="InterPro"/>
</dbReference>
<evidence type="ECO:0000259" key="2">
    <source>
        <dbReference type="Pfam" id="PF11716"/>
    </source>
</evidence>
<gene>
    <name evidence="3" type="ORF">SAMN05421835_11934</name>
</gene>
<accession>A0A1I3YWQ1</accession>
<dbReference type="PANTHER" id="PTHR40758">
    <property type="entry name" value="CONSERVED PROTEIN"/>
    <property type="match status" value="1"/>
</dbReference>
<keyword evidence="4" id="KW-1185">Reference proteome</keyword>
<dbReference type="EMBL" id="FORP01000019">
    <property type="protein sequence ID" value="SFK36312.1"/>
    <property type="molecule type" value="Genomic_DNA"/>
</dbReference>
<feature type="domain" description="MDMPI C-terminal" evidence="1">
    <location>
        <begin position="147"/>
        <end position="243"/>
    </location>
</feature>
<dbReference type="Pfam" id="PF11716">
    <property type="entry name" value="MDMPI_N"/>
    <property type="match status" value="1"/>
</dbReference>
<dbReference type="OrthoDB" id="3671213at2"/>
<sequence length="254" mass="27971">MAGQALIDHGRFLDALGIEVELLIDASHAAPAGTPVPSCPGFTVGEVVRHIGGVYRVAKLWMTEGRAPKDWQRYPAPGQSLEDYLRQGFDALLGEFAAHEPDAYAASWWPADRTYGFWWRRMAHETTVHRYDLEDATAEPITDVADDFAVDGIDEVLSAWFAQRLPMLGLSGTITRTVAVHSGGHHWIARAGPGVTEAWHCSAEEAATADGSVTADPMAMYLWTWGRLPLRNVNWSGDDDAIAQFWSLLRLATK</sequence>
<proteinExistence type="predicted"/>
<dbReference type="Proteomes" id="UP000199025">
    <property type="component" value="Unassembled WGS sequence"/>
</dbReference>
<dbReference type="RefSeq" id="WP_091512783.1">
    <property type="nucleotide sequence ID" value="NZ_FORP01000019.1"/>
</dbReference>
<evidence type="ECO:0000313" key="3">
    <source>
        <dbReference type="EMBL" id="SFK36312.1"/>
    </source>
</evidence>
<feature type="domain" description="Mycothiol-dependent maleylpyruvate isomerase metal-binding" evidence="2">
    <location>
        <begin position="23"/>
        <end position="134"/>
    </location>
</feature>
<reference evidence="3 4" key="1">
    <citation type="submission" date="2016-10" db="EMBL/GenBank/DDBJ databases">
        <authorList>
            <person name="de Groot N.N."/>
        </authorList>
    </citation>
    <scope>NUCLEOTIDE SEQUENCE [LARGE SCALE GENOMIC DNA]</scope>
    <source>
        <strain evidence="3 4">DSM 44468</strain>
    </source>
</reference>
<organism evidence="3 4">
    <name type="scientific">Amycolatopsis sacchari</name>
    <dbReference type="NCBI Taxonomy" id="115433"/>
    <lineage>
        <taxon>Bacteria</taxon>
        <taxon>Bacillati</taxon>
        <taxon>Actinomycetota</taxon>
        <taxon>Actinomycetes</taxon>
        <taxon>Pseudonocardiales</taxon>
        <taxon>Pseudonocardiaceae</taxon>
        <taxon>Amycolatopsis</taxon>
    </lineage>
</organism>